<dbReference type="AlphaFoldDB" id="A0A6M1LSB1"/>
<name>A0A6M1LSB1_9PROT</name>
<evidence type="ECO:0000313" key="2">
    <source>
        <dbReference type="Proteomes" id="UP000475385"/>
    </source>
</evidence>
<keyword evidence="2" id="KW-1185">Reference proteome</keyword>
<protein>
    <submittedName>
        <fullName evidence="1">Uncharacterized protein</fullName>
    </submittedName>
</protein>
<dbReference type="RefSeq" id="WP_164697030.1">
    <property type="nucleotide sequence ID" value="NZ_JAAIKB010000013.1"/>
</dbReference>
<sequence>MADIAEGSLGERRRARLKKAADEAGLLAGPKSRQLAGRFPDHLVAEAQRRAGITEPTELLTYALIKVAMEDDFGSRLLARKGRVAKGILTVED</sequence>
<reference evidence="1 2" key="1">
    <citation type="submission" date="2020-02" db="EMBL/GenBank/DDBJ databases">
        <authorList>
            <person name="Kim H.M."/>
            <person name="Jeon C.O."/>
        </authorList>
    </citation>
    <scope>NUCLEOTIDE SEQUENCE [LARGE SCALE GENOMIC DNA]</scope>
    <source>
        <strain evidence="1 2">PeD5</strain>
    </source>
</reference>
<accession>A0A6M1LSB1</accession>
<gene>
    <name evidence="1" type="ORF">G3576_24050</name>
</gene>
<proteinExistence type="predicted"/>
<dbReference type="Proteomes" id="UP000475385">
    <property type="component" value="Unassembled WGS sequence"/>
</dbReference>
<organism evidence="1 2">
    <name type="scientific">Falsiroseomonas algicola</name>
    <dbReference type="NCBI Taxonomy" id="2716930"/>
    <lineage>
        <taxon>Bacteria</taxon>
        <taxon>Pseudomonadati</taxon>
        <taxon>Pseudomonadota</taxon>
        <taxon>Alphaproteobacteria</taxon>
        <taxon>Acetobacterales</taxon>
        <taxon>Roseomonadaceae</taxon>
        <taxon>Falsiroseomonas</taxon>
    </lineage>
</organism>
<reference evidence="1 2" key="2">
    <citation type="submission" date="2020-03" db="EMBL/GenBank/DDBJ databases">
        <title>Roseomonas stagni sp. nov., isolated from pond water in Japan.</title>
        <authorList>
            <person name="Furuhata K."/>
            <person name="Miyamoto H."/>
            <person name="Goto K."/>
        </authorList>
    </citation>
    <scope>NUCLEOTIDE SEQUENCE [LARGE SCALE GENOMIC DNA]</scope>
    <source>
        <strain evidence="1 2">PeD5</strain>
    </source>
</reference>
<comment type="caution">
    <text evidence="1">The sequence shown here is derived from an EMBL/GenBank/DDBJ whole genome shotgun (WGS) entry which is preliminary data.</text>
</comment>
<evidence type="ECO:0000313" key="1">
    <source>
        <dbReference type="EMBL" id="NGM23107.1"/>
    </source>
</evidence>
<dbReference type="EMBL" id="JAAIKB010000013">
    <property type="protein sequence ID" value="NGM23107.1"/>
    <property type="molecule type" value="Genomic_DNA"/>
</dbReference>